<keyword evidence="6" id="KW-1185">Reference proteome</keyword>
<dbReference type="SUPFAM" id="SSF52096">
    <property type="entry name" value="ClpP/crotonase"/>
    <property type="match status" value="1"/>
</dbReference>
<dbReference type="InterPro" id="IPR032259">
    <property type="entry name" value="HIBYL-CoA-H"/>
</dbReference>
<evidence type="ECO:0000313" key="5">
    <source>
        <dbReference type="EMBL" id="CAI3945955.1"/>
    </source>
</evidence>
<sequence length="335" mass="37549">MNRLIIIQQKGCLGILTLNRSKTLNAINAELQQEIITKLEDWKTNRLIKSVVINSSHSKAFCAGGDIRQVASFVKAGQYEQAVDIFLHNYQLVDYIARYPKPIISIMDGITMGGGVGIGCFSSHRIVTERAVLAMPEVKIGLTPDAGSNCLFAKSPGYSGLRMMLTGKSFHAEEAVILGFADYIVSSSIIQVLLTQLEKREVDDVLGSLKRDKEYKPALLQEINTIYNSPDVETIIARLKRSQLSWAKEDLKEILKACPFSLQVTYRAWHKKPANLRNALQQDLNIISHLIWCPDFIEGVRASVIDKDRCPQWDKTPVSPQKVETCFVSSYKLYA</sequence>
<dbReference type="Gene3D" id="3.90.226.10">
    <property type="entry name" value="2-enoyl-CoA Hydratase, Chain A, domain 1"/>
    <property type="match status" value="1"/>
</dbReference>
<dbReference type="CDD" id="cd06558">
    <property type="entry name" value="crotonase-like"/>
    <property type="match status" value="1"/>
</dbReference>
<comment type="catalytic activity">
    <reaction evidence="1">
        <text>3-hydroxy-2-methylpropanoyl-CoA + H2O = 3-hydroxy-2-methylpropanoate + CoA + H(+)</text>
        <dbReference type="Rhea" id="RHEA:20888"/>
        <dbReference type="ChEBI" id="CHEBI:11805"/>
        <dbReference type="ChEBI" id="CHEBI:15377"/>
        <dbReference type="ChEBI" id="CHEBI:15378"/>
        <dbReference type="ChEBI" id="CHEBI:57287"/>
        <dbReference type="ChEBI" id="CHEBI:57340"/>
        <dbReference type="EC" id="3.1.2.4"/>
    </reaction>
</comment>
<name>A0ABN8W9A4_9PROT</name>
<dbReference type="RefSeq" id="WP_282023925.1">
    <property type="nucleotide sequence ID" value="NZ_CAMXCH010000003.1"/>
</dbReference>
<proteinExistence type="predicted"/>
<feature type="domain" description="Enoyl-CoA hydratase/isomerase" evidence="4">
    <location>
        <begin position="14"/>
        <end position="323"/>
    </location>
</feature>
<dbReference type="PANTHER" id="PTHR43176">
    <property type="entry name" value="3-HYDROXYISOBUTYRYL-COA HYDROLASE-RELATED"/>
    <property type="match status" value="1"/>
</dbReference>
<protein>
    <recommendedName>
        <fullName evidence="2">3-hydroxyisobutyryl-CoA hydrolase</fullName>
        <ecNumber evidence="2">3.1.2.4</ecNumber>
    </recommendedName>
</protein>
<evidence type="ECO:0000256" key="1">
    <source>
        <dbReference type="ARBA" id="ARBA00001709"/>
    </source>
</evidence>
<evidence type="ECO:0000256" key="2">
    <source>
        <dbReference type="ARBA" id="ARBA00011915"/>
    </source>
</evidence>
<organism evidence="5 6">
    <name type="scientific">Commensalibacter papalotli</name>
    <name type="common">ex Botero et al. 2024</name>
    <dbReference type="NCBI Taxonomy" id="2972766"/>
    <lineage>
        <taxon>Bacteria</taxon>
        <taxon>Pseudomonadati</taxon>
        <taxon>Pseudomonadota</taxon>
        <taxon>Alphaproteobacteria</taxon>
        <taxon>Acetobacterales</taxon>
        <taxon>Acetobacteraceae</taxon>
    </lineage>
</organism>
<dbReference type="NCBIfam" id="NF004127">
    <property type="entry name" value="PRK05617.1"/>
    <property type="match status" value="1"/>
</dbReference>
<dbReference type="InterPro" id="IPR029045">
    <property type="entry name" value="ClpP/crotonase-like_dom_sf"/>
</dbReference>
<dbReference type="EC" id="3.1.2.4" evidence="2"/>
<reference evidence="5" key="1">
    <citation type="submission" date="2022-10" db="EMBL/GenBank/DDBJ databases">
        <authorList>
            <person name="Botero Cardona J."/>
        </authorList>
    </citation>
    <scope>NUCLEOTIDE SEQUENCE</scope>
    <source>
        <strain evidence="5">R-83534</strain>
    </source>
</reference>
<dbReference type="InterPro" id="IPR045004">
    <property type="entry name" value="ECH_dom"/>
</dbReference>
<gene>
    <name evidence="5" type="ORF">R83534S58_LOCUS1418</name>
</gene>
<dbReference type="PANTHER" id="PTHR43176:SF3">
    <property type="entry name" value="3-HYDROXYISOBUTYRYL-COA HYDROLASE, MITOCHONDRIAL"/>
    <property type="match status" value="1"/>
</dbReference>
<evidence type="ECO:0000259" key="4">
    <source>
        <dbReference type="Pfam" id="PF16113"/>
    </source>
</evidence>
<comment type="caution">
    <text evidence="5">The sequence shown here is derived from an EMBL/GenBank/DDBJ whole genome shotgun (WGS) entry which is preliminary data.</text>
</comment>
<dbReference type="Pfam" id="PF16113">
    <property type="entry name" value="ECH_2"/>
    <property type="match status" value="1"/>
</dbReference>
<dbReference type="Proteomes" id="UP001154272">
    <property type="component" value="Unassembled WGS sequence"/>
</dbReference>
<dbReference type="EMBL" id="CAMXCH010000003">
    <property type="protein sequence ID" value="CAI3945955.1"/>
    <property type="molecule type" value="Genomic_DNA"/>
</dbReference>
<accession>A0ABN8W9A4</accession>
<keyword evidence="3" id="KW-0378">Hydrolase</keyword>
<evidence type="ECO:0000256" key="3">
    <source>
        <dbReference type="ARBA" id="ARBA00022801"/>
    </source>
</evidence>
<evidence type="ECO:0000313" key="6">
    <source>
        <dbReference type="Proteomes" id="UP001154272"/>
    </source>
</evidence>